<evidence type="ECO:0000313" key="3">
    <source>
        <dbReference type="Proteomes" id="UP000659654"/>
    </source>
</evidence>
<dbReference type="Proteomes" id="UP000095284">
    <property type="component" value="Unplaced"/>
</dbReference>
<dbReference type="AlphaFoldDB" id="A0A1I7SRP8"/>
<organism evidence="2 4">
    <name type="scientific">Bursaphelenchus xylophilus</name>
    <name type="common">Pinewood nematode worm</name>
    <name type="synonym">Aphelenchoides xylophilus</name>
    <dbReference type="NCBI Taxonomy" id="6326"/>
    <lineage>
        <taxon>Eukaryota</taxon>
        <taxon>Metazoa</taxon>
        <taxon>Ecdysozoa</taxon>
        <taxon>Nematoda</taxon>
        <taxon>Chromadorea</taxon>
        <taxon>Rhabditida</taxon>
        <taxon>Tylenchina</taxon>
        <taxon>Tylenchomorpha</taxon>
        <taxon>Aphelenchoidea</taxon>
        <taxon>Aphelenchoididae</taxon>
        <taxon>Bursaphelenchus</taxon>
    </lineage>
</organism>
<evidence type="ECO:0000313" key="1">
    <source>
        <dbReference type="EMBL" id="CAD5217915.1"/>
    </source>
</evidence>
<gene>
    <name evidence="1" type="ORF">BXYJ_LOCUS5308</name>
</gene>
<keyword evidence="3" id="KW-1185">Reference proteome</keyword>
<reference evidence="4" key="1">
    <citation type="submission" date="2016-11" db="UniProtKB">
        <authorList>
            <consortium name="WormBaseParasite"/>
        </authorList>
    </citation>
    <scope>IDENTIFICATION</scope>
</reference>
<evidence type="ECO:0000313" key="2">
    <source>
        <dbReference type="Proteomes" id="UP000095284"/>
    </source>
</evidence>
<dbReference type="WBParaSite" id="BXY_1571500.1">
    <property type="protein sequence ID" value="BXY_1571500.1"/>
    <property type="gene ID" value="BXY_1571500"/>
</dbReference>
<dbReference type="Proteomes" id="UP000659654">
    <property type="component" value="Unassembled WGS sequence"/>
</dbReference>
<dbReference type="Proteomes" id="UP000582659">
    <property type="component" value="Unassembled WGS sequence"/>
</dbReference>
<sequence length="155" mass="16563">MIDTIIYAEVPHEVAMEASGDTSDQSPFKENKIAGVLVLVKNKIAGVIRWLRSTQASGQSSPKKNIVGAEELLRRTGGSAGDQSPFKENKIVGVIAGGGMIVCPPRLFLEGKGGIAPAAPALSTKESRHKHTYWILERLGRPNSSEPPAKSYGEI</sequence>
<dbReference type="EMBL" id="CAJFDI010000002">
    <property type="protein sequence ID" value="CAD5217915.1"/>
    <property type="molecule type" value="Genomic_DNA"/>
</dbReference>
<accession>A0A1I7SRP8</accession>
<protein>
    <submittedName>
        <fullName evidence="1">(pine wood nematode) hypothetical protein</fullName>
    </submittedName>
</protein>
<proteinExistence type="predicted"/>
<name>A0A1I7SRP8_BURXY</name>
<dbReference type="EMBL" id="CAJFCV020000002">
    <property type="protein sequence ID" value="CAG9102020.1"/>
    <property type="molecule type" value="Genomic_DNA"/>
</dbReference>
<reference evidence="1" key="2">
    <citation type="submission" date="2020-09" db="EMBL/GenBank/DDBJ databases">
        <authorList>
            <person name="Kikuchi T."/>
        </authorList>
    </citation>
    <scope>NUCLEOTIDE SEQUENCE</scope>
    <source>
        <strain evidence="1">Ka4C1</strain>
    </source>
</reference>
<evidence type="ECO:0000313" key="4">
    <source>
        <dbReference type="WBParaSite" id="BXY_1571500.1"/>
    </source>
</evidence>